<dbReference type="InterPro" id="IPR015927">
    <property type="entry name" value="Peptidase_S24_S26A/B/C"/>
</dbReference>
<feature type="chain" id="PRO_5011492107" evidence="5">
    <location>
        <begin position="24"/>
        <end position="1226"/>
    </location>
</feature>
<feature type="domain" description="SLH" evidence="6">
    <location>
        <begin position="1162"/>
        <end position="1225"/>
    </location>
</feature>
<dbReference type="GO" id="GO:0005737">
    <property type="term" value="C:cytoplasm"/>
    <property type="evidence" value="ECO:0007669"/>
    <property type="project" value="TreeGrafter"/>
</dbReference>
<evidence type="ECO:0000259" key="6">
    <source>
        <dbReference type="PROSITE" id="PS51272"/>
    </source>
</evidence>
<dbReference type="PRINTS" id="PR00633">
    <property type="entry name" value="RCCNDNSATION"/>
</dbReference>
<dbReference type="PROSITE" id="PS50012">
    <property type="entry name" value="RCC1_3"/>
    <property type="match status" value="7"/>
</dbReference>
<evidence type="ECO:0000313" key="8">
    <source>
        <dbReference type="Proteomes" id="UP000199568"/>
    </source>
</evidence>
<dbReference type="NCBIfam" id="TIGR02543">
    <property type="entry name" value="List_Bact_rpt"/>
    <property type="match status" value="1"/>
</dbReference>
<dbReference type="Proteomes" id="UP000199568">
    <property type="component" value="Unassembled WGS sequence"/>
</dbReference>
<accession>A0A1I0C6G6</accession>
<keyword evidence="2" id="KW-0344">Guanine-nucleotide releasing factor</keyword>
<dbReference type="InterPro" id="IPR001119">
    <property type="entry name" value="SLH_dom"/>
</dbReference>
<sequence>MKKRIRILLLVLMFLLNSVFASAADYFLITGNSMNPVLKDGDVIQIVSEIYADGDMVVAQLKDDRKIVKRLMGDHLVSVGEGTSYPVSEVTILGAAAYVPMSLEELEMYGFSWDSVLAEGVTIVEISAGSSHSLALTSTGEVYAWGDGGFGQLGNGEWTNQMTPVKVADGDMGNTGVTAISAGGQHSLAIKDGVVYAWGYGGSGRLGNGEWINQITPVKVADGAMVNAGVTAISAGVHHSLALKGEVVYAWGSGESGRLGNSENMNQSTPVRVADGAMINEEVTAISTGVHHSLALKSGVVYAWGKGDDGQLGNGDTEDQNTPVKVADEDMMNTGVTAISAGSVHSLALKGGVVYAWGQGMDGRRGDGISNYHIQSTPVRVADGAMINEEVTAISAGGGHSLAIKGEGVYAWGFGMSGQLGNSSTSSEAIPVKVADGNMGNTKVIAISAGNVHSLALKNGEVYAWGYGMDGQLGNGSTSNQSTPVKAESNNAYLSGLSFSMGTLDPAFDKETTAYTSSVAYNVDSITVIPTVEHGLATVKINNSNVAGGQASDAINLNVGANIITVEVTAQDKTTTKTYTITVTRDPYCYLTVNPSTVSGNLNFSQQFTISINNDTVTGSVYKSDLSLGGVFSGLSISTVDNTSTTVTASVYGTLDKEGTGKIIINKDKLTTSAEALTAEVTVNLLTVTYNGNGNTGGMVPIDNKYPAGASVTVLGNTGNLTKTGYTFAGWSTQADGKGTGYNSSDIFTMGTANATLYAVWTAIPTGGGGGGGGTPTPTPAPAPSQVPGPSTTETETTVIVNGQKQIAGTETVTEENEQKIVELRADSNILNKIIDQVLKDSETDGSTTENIVEIPVAAKDAQQIKTILTGDIIKKMAQKDFSLAITTEKVDYFIPVKAIAIEEIASVLEVGTDSLKDIDIEVQINHLREDQVKELKEKAQAKSYEILFPPVEFKILAKTTSATGAKKETTITQFSSYAPRVMEIPAGVDPQKITTGVVYNPDGTFSHIPTTVFEKEGKWYAKLSSITNSIYTIIRNPVTVASVENHWSRKHVNDMASRLIIKNPETFTPNGAISRGEFAEYITKALGLYRTGASKAGKFTDVDITNELADAITIATEYGIITGYPDGSFRPEAQISRQEAMTMYAKAMDIVGLKEGDSNRIDNYIDKDQVADWAYQYVKKTISAGVFNGRTHTTIDPKGTFTYAEAATAIRNLLTKSHILGSHSQ</sequence>
<dbReference type="PANTHER" id="PTHR45982">
    <property type="entry name" value="REGULATOR OF CHROMOSOME CONDENSATION"/>
    <property type="match status" value="1"/>
</dbReference>
<dbReference type="Gene3D" id="2.60.40.4270">
    <property type="entry name" value="Listeria-Bacteroides repeat domain"/>
    <property type="match status" value="1"/>
</dbReference>
<dbReference type="InterPro" id="IPR009091">
    <property type="entry name" value="RCC1/BLIP-II"/>
</dbReference>
<gene>
    <name evidence="7" type="ORF">SAMN05660297_01501</name>
</gene>
<dbReference type="GO" id="GO:0005085">
    <property type="term" value="F:guanyl-nucleotide exchange factor activity"/>
    <property type="evidence" value="ECO:0007669"/>
    <property type="project" value="TreeGrafter"/>
</dbReference>
<evidence type="ECO:0000256" key="1">
    <source>
        <dbReference type="ARBA" id="ARBA00004196"/>
    </source>
</evidence>
<evidence type="ECO:0000256" key="3">
    <source>
        <dbReference type="ARBA" id="ARBA00022737"/>
    </source>
</evidence>
<keyword evidence="8" id="KW-1185">Reference proteome</keyword>
<keyword evidence="5" id="KW-0732">Signal</keyword>
<dbReference type="Pfam" id="PF00717">
    <property type="entry name" value="Peptidase_S24"/>
    <property type="match status" value="1"/>
</dbReference>
<comment type="subcellular location">
    <subcellularLocation>
        <location evidence="1">Cell envelope</location>
    </subcellularLocation>
</comment>
<reference evidence="7 8" key="1">
    <citation type="submission" date="2016-10" db="EMBL/GenBank/DDBJ databases">
        <authorList>
            <person name="de Groot N.N."/>
        </authorList>
    </citation>
    <scope>NUCLEOTIDE SEQUENCE [LARGE SCALE GENOMIC DNA]</scope>
    <source>
        <strain evidence="7 8">DSM 18979</strain>
    </source>
</reference>
<dbReference type="PANTHER" id="PTHR45982:SF1">
    <property type="entry name" value="REGULATOR OF CHROMOSOME CONDENSATION"/>
    <property type="match status" value="1"/>
</dbReference>
<name>A0A1I0C6G6_9FIRM</name>
<feature type="compositionally biased region" description="Pro residues" evidence="4">
    <location>
        <begin position="777"/>
        <end position="787"/>
    </location>
</feature>
<dbReference type="InterPro" id="IPR013378">
    <property type="entry name" value="InlB-like_B-rpt"/>
</dbReference>
<dbReference type="AlphaFoldDB" id="A0A1I0C6G6"/>
<dbReference type="InterPro" id="IPR042229">
    <property type="entry name" value="Listeria/Bacterioides_rpt_sf"/>
</dbReference>
<protein>
    <submittedName>
        <fullName evidence="7">Listeria/Bacterioides repeat-containing protein</fullName>
    </submittedName>
</protein>
<dbReference type="SUPFAM" id="SSF51306">
    <property type="entry name" value="LexA/Signal peptidase"/>
    <property type="match status" value="1"/>
</dbReference>
<keyword evidence="3" id="KW-0677">Repeat</keyword>
<dbReference type="Pfam" id="PF00415">
    <property type="entry name" value="RCC1"/>
    <property type="match status" value="2"/>
</dbReference>
<dbReference type="OrthoDB" id="6372180at2"/>
<dbReference type="InterPro" id="IPR051553">
    <property type="entry name" value="Ran_GTPase-activating"/>
</dbReference>
<dbReference type="Gene3D" id="2.130.10.30">
    <property type="entry name" value="Regulator of chromosome condensation 1/beta-lactamase-inhibitor protein II"/>
    <property type="match status" value="2"/>
</dbReference>
<dbReference type="InterPro" id="IPR058923">
    <property type="entry name" value="RCC1-like_dom"/>
</dbReference>
<dbReference type="InterPro" id="IPR036286">
    <property type="entry name" value="LexA/Signal_pep-like_sf"/>
</dbReference>
<evidence type="ECO:0000256" key="4">
    <source>
        <dbReference type="SAM" id="MobiDB-lite"/>
    </source>
</evidence>
<evidence type="ECO:0000313" key="7">
    <source>
        <dbReference type="EMBL" id="SET15019.1"/>
    </source>
</evidence>
<dbReference type="InterPro" id="IPR000408">
    <property type="entry name" value="Reg_chr_condens"/>
</dbReference>
<feature type="region of interest" description="Disordered" evidence="4">
    <location>
        <begin position="768"/>
        <end position="794"/>
    </location>
</feature>
<dbReference type="SUPFAM" id="SSF50985">
    <property type="entry name" value="RCC1/BLIP-II"/>
    <property type="match status" value="2"/>
</dbReference>
<dbReference type="Pfam" id="PF00395">
    <property type="entry name" value="SLH"/>
    <property type="match status" value="3"/>
</dbReference>
<dbReference type="Pfam" id="PF12733">
    <property type="entry name" value="Cadherin-like"/>
    <property type="match status" value="1"/>
</dbReference>
<dbReference type="InterPro" id="IPR025883">
    <property type="entry name" value="Cadherin-like_domain"/>
</dbReference>
<organism evidence="7 8">
    <name type="scientific">Natronincola peptidivorans</name>
    <dbReference type="NCBI Taxonomy" id="426128"/>
    <lineage>
        <taxon>Bacteria</taxon>
        <taxon>Bacillati</taxon>
        <taxon>Bacillota</taxon>
        <taxon>Clostridia</taxon>
        <taxon>Peptostreptococcales</taxon>
        <taxon>Natronincolaceae</taxon>
        <taxon>Natronincola</taxon>
    </lineage>
</organism>
<evidence type="ECO:0000256" key="5">
    <source>
        <dbReference type="SAM" id="SignalP"/>
    </source>
</evidence>
<dbReference type="Pfam" id="PF25390">
    <property type="entry name" value="WD40_RLD"/>
    <property type="match status" value="1"/>
</dbReference>
<dbReference type="EMBL" id="FOHU01000005">
    <property type="protein sequence ID" value="SET15019.1"/>
    <property type="molecule type" value="Genomic_DNA"/>
</dbReference>
<evidence type="ECO:0000256" key="2">
    <source>
        <dbReference type="ARBA" id="ARBA00022658"/>
    </source>
</evidence>
<dbReference type="GO" id="GO:0030313">
    <property type="term" value="C:cell envelope"/>
    <property type="evidence" value="ECO:0007669"/>
    <property type="project" value="UniProtKB-SubCell"/>
</dbReference>
<dbReference type="PROSITE" id="PS51272">
    <property type="entry name" value="SLH"/>
    <property type="match status" value="3"/>
</dbReference>
<dbReference type="STRING" id="426128.SAMN05660297_01501"/>
<proteinExistence type="predicted"/>
<dbReference type="RefSeq" id="WP_090441671.1">
    <property type="nucleotide sequence ID" value="NZ_FOHU01000005.1"/>
</dbReference>
<feature type="domain" description="SLH" evidence="6">
    <location>
        <begin position="1036"/>
        <end position="1095"/>
    </location>
</feature>
<feature type="domain" description="SLH" evidence="6">
    <location>
        <begin position="1096"/>
        <end position="1159"/>
    </location>
</feature>
<feature type="signal peptide" evidence="5">
    <location>
        <begin position="1"/>
        <end position="23"/>
    </location>
</feature>
<dbReference type="PROSITE" id="PS00626">
    <property type="entry name" value="RCC1_2"/>
    <property type="match status" value="1"/>
</dbReference>
<dbReference type="CDD" id="cd06462">
    <property type="entry name" value="Peptidase_S24_S26"/>
    <property type="match status" value="1"/>
</dbReference>
<dbReference type="Pfam" id="PF09479">
    <property type="entry name" value="Flg_new"/>
    <property type="match status" value="1"/>
</dbReference>